<proteinExistence type="predicted"/>
<dbReference type="PANTHER" id="PTHR37691">
    <property type="entry name" value="BLR3518 PROTEIN"/>
    <property type="match status" value="1"/>
</dbReference>
<dbReference type="EMBL" id="VSSQ01042989">
    <property type="protein sequence ID" value="MPM96628.1"/>
    <property type="molecule type" value="Genomic_DNA"/>
</dbReference>
<comment type="caution">
    <text evidence="1">The sequence shown here is derived from an EMBL/GenBank/DDBJ whole genome shotgun (WGS) entry which is preliminary data.</text>
</comment>
<organism evidence="1">
    <name type="scientific">bioreactor metagenome</name>
    <dbReference type="NCBI Taxonomy" id="1076179"/>
    <lineage>
        <taxon>unclassified sequences</taxon>
        <taxon>metagenomes</taxon>
        <taxon>ecological metagenomes</taxon>
    </lineage>
</organism>
<accession>A0A645E5G8</accession>
<name>A0A645E5G8_9ZZZZ</name>
<dbReference type="Pfam" id="PF02635">
    <property type="entry name" value="DsrE"/>
    <property type="match status" value="1"/>
</dbReference>
<sequence>MNVSIEILANSEAVKGYISSSNILNCSVIESLLQCGVKFVACNNALLGMNISKEQIFPFVNIVPAGIRELVDKQIDGYVYIKP</sequence>
<evidence type="ECO:0000313" key="1">
    <source>
        <dbReference type="EMBL" id="MPM96628.1"/>
    </source>
</evidence>
<dbReference type="Gene3D" id="3.40.1260.10">
    <property type="entry name" value="DsrEFH-like"/>
    <property type="match status" value="1"/>
</dbReference>
<dbReference type="AlphaFoldDB" id="A0A645E5G8"/>
<reference evidence="1" key="1">
    <citation type="submission" date="2019-08" db="EMBL/GenBank/DDBJ databases">
        <authorList>
            <person name="Kucharzyk K."/>
            <person name="Murdoch R.W."/>
            <person name="Higgins S."/>
            <person name="Loffler F."/>
        </authorList>
    </citation>
    <scope>NUCLEOTIDE SEQUENCE</scope>
</reference>
<gene>
    <name evidence="1" type="ORF">SDC9_143793</name>
</gene>
<dbReference type="SUPFAM" id="SSF75169">
    <property type="entry name" value="DsrEFH-like"/>
    <property type="match status" value="1"/>
</dbReference>
<protein>
    <submittedName>
        <fullName evidence="1">Uncharacterized protein</fullName>
    </submittedName>
</protein>
<dbReference type="PANTHER" id="PTHR37691:SF1">
    <property type="entry name" value="BLR3518 PROTEIN"/>
    <property type="match status" value="1"/>
</dbReference>
<dbReference type="InterPro" id="IPR027396">
    <property type="entry name" value="DsrEFH-like"/>
</dbReference>
<dbReference type="InterPro" id="IPR003787">
    <property type="entry name" value="Sulphur_relay_DsrE/F-like"/>
</dbReference>